<sequence length="156" mass="17225">MSIRLQPYEPSMSPDLSISQSTLDSESSPSSVEVSQARARRNPWTDIRSPSPEILRSAGRPERQQPQPRIQDRQDPSTQSAPQARPDETPTSRHILPSRSPGHMGSRHPDEPYRGGLPTTRSEATPGTHQRPKKARSEGSIGDVYHGSGENRQEGT</sequence>
<dbReference type="RefSeq" id="XP_043121586.1">
    <property type="nucleotide sequence ID" value="XM_043265651.1"/>
</dbReference>
<evidence type="ECO:0000313" key="2">
    <source>
        <dbReference type="EMBL" id="GIJ98399.1"/>
    </source>
</evidence>
<organism evidence="2 3">
    <name type="scientific">Aspergillus viridinutans</name>
    <dbReference type="NCBI Taxonomy" id="75553"/>
    <lineage>
        <taxon>Eukaryota</taxon>
        <taxon>Fungi</taxon>
        <taxon>Dikarya</taxon>
        <taxon>Ascomycota</taxon>
        <taxon>Pezizomycotina</taxon>
        <taxon>Eurotiomycetes</taxon>
        <taxon>Eurotiomycetidae</taxon>
        <taxon>Eurotiales</taxon>
        <taxon>Aspergillaceae</taxon>
        <taxon>Aspergillus</taxon>
        <taxon>Aspergillus subgen. Fumigati</taxon>
    </lineage>
</organism>
<feature type="compositionally biased region" description="Low complexity" evidence="1">
    <location>
        <begin position="19"/>
        <end position="36"/>
    </location>
</feature>
<keyword evidence="3" id="KW-1185">Reference proteome</keyword>
<gene>
    <name evidence="2" type="ORF">Aspvir_000516</name>
</gene>
<name>A0A9P3BL08_ASPVI</name>
<dbReference type="EMBL" id="BOPL01000001">
    <property type="protein sequence ID" value="GIJ98399.1"/>
    <property type="molecule type" value="Genomic_DNA"/>
</dbReference>
<reference evidence="2 3" key="1">
    <citation type="submission" date="2021-02" db="EMBL/GenBank/DDBJ databases">
        <title>Pan-genome distribution and transcriptional activeness of fungal secondary metabolism genes in Aspergillus section Fumigati.</title>
        <authorList>
            <person name="Takahashi H."/>
            <person name="Umemura M."/>
            <person name="Ninomiya A."/>
            <person name="Kusuya Y."/>
            <person name="Urayama S."/>
            <person name="Shimizu M."/>
            <person name="Watanabe A."/>
            <person name="Kamei K."/>
            <person name="Yaguchi T."/>
            <person name="Hagiwara D."/>
        </authorList>
    </citation>
    <scope>NUCLEOTIDE SEQUENCE [LARGE SCALE GENOMIC DNA]</scope>
    <source>
        <strain evidence="2 3">IFM 47045</strain>
    </source>
</reference>
<dbReference type="Proteomes" id="UP000710440">
    <property type="component" value="Unassembled WGS sequence"/>
</dbReference>
<proteinExistence type="predicted"/>
<feature type="region of interest" description="Disordered" evidence="1">
    <location>
        <begin position="1"/>
        <end position="156"/>
    </location>
</feature>
<dbReference type="AlphaFoldDB" id="A0A9P3BL08"/>
<evidence type="ECO:0000256" key="1">
    <source>
        <dbReference type="SAM" id="MobiDB-lite"/>
    </source>
</evidence>
<protein>
    <submittedName>
        <fullName evidence="2">Uncharacterized protein</fullName>
    </submittedName>
</protein>
<evidence type="ECO:0000313" key="3">
    <source>
        <dbReference type="Proteomes" id="UP000710440"/>
    </source>
</evidence>
<accession>A0A9P3BL08</accession>
<feature type="compositionally biased region" description="Polar residues" evidence="1">
    <location>
        <begin position="119"/>
        <end position="128"/>
    </location>
</feature>
<comment type="caution">
    <text evidence="2">The sequence shown here is derived from an EMBL/GenBank/DDBJ whole genome shotgun (WGS) entry which is preliminary data.</text>
</comment>
<dbReference type="GeneID" id="66928498"/>